<dbReference type="Proteomes" id="UP001152795">
    <property type="component" value="Unassembled WGS sequence"/>
</dbReference>
<dbReference type="PROSITE" id="PS50235">
    <property type="entry name" value="USP_3"/>
    <property type="match status" value="1"/>
</dbReference>
<dbReference type="GO" id="GO:0016579">
    <property type="term" value="P:protein deubiquitination"/>
    <property type="evidence" value="ECO:0007669"/>
    <property type="project" value="InterPro"/>
</dbReference>
<feature type="region of interest" description="Disordered" evidence="8">
    <location>
        <begin position="200"/>
        <end position="222"/>
    </location>
</feature>
<dbReference type="GO" id="GO:0005829">
    <property type="term" value="C:cytosol"/>
    <property type="evidence" value="ECO:0007669"/>
    <property type="project" value="TreeGrafter"/>
</dbReference>
<dbReference type="GO" id="GO:0005634">
    <property type="term" value="C:nucleus"/>
    <property type="evidence" value="ECO:0007669"/>
    <property type="project" value="TreeGrafter"/>
</dbReference>
<dbReference type="EMBL" id="CACRXK020002780">
    <property type="protein sequence ID" value="CAB3996014.1"/>
    <property type="molecule type" value="Genomic_DNA"/>
</dbReference>
<gene>
    <name evidence="9" type="ORF">PACLA_8A029672</name>
</gene>
<evidence type="ECO:0000256" key="8">
    <source>
        <dbReference type="SAM" id="MobiDB-lite"/>
    </source>
</evidence>
<evidence type="ECO:0000256" key="1">
    <source>
        <dbReference type="ARBA" id="ARBA00000707"/>
    </source>
</evidence>
<comment type="catalytic activity">
    <reaction evidence="1 7">
        <text>Thiol-dependent hydrolysis of ester, thioester, amide, peptide and isopeptide bonds formed by the C-terminal Gly of ubiquitin (a 76-residue protein attached to proteins as an intracellular targeting signal).</text>
        <dbReference type="EC" id="3.4.19.12"/>
    </reaction>
</comment>
<dbReference type="PROSITE" id="PS00972">
    <property type="entry name" value="USP_1"/>
    <property type="match status" value="1"/>
</dbReference>
<keyword evidence="6 7" id="KW-0788">Thiol protease</keyword>
<dbReference type="InterPro" id="IPR018200">
    <property type="entry name" value="USP_CS"/>
</dbReference>
<evidence type="ECO:0000256" key="6">
    <source>
        <dbReference type="ARBA" id="ARBA00022807"/>
    </source>
</evidence>
<dbReference type="InterPro" id="IPR028889">
    <property type="entry name" value="USP"/>
</dbReference>
<dbReference type="PANTHER" id="PTHR24006">
    <property type="entry name" value="UBIQUITIN CARBOXYL-TERMINAL HYDROLASE"/>
    <property type="match status" value="1"/>
</dbReference>
<dbReference type="GO" id="GO:0004843">
    <property type="term" value="F:cysteine-type deubiquitinase activity"/>
    <property type="evidence" value="ECO:0007669"/>
    <property type="project" value="UniProtKB-UniRule"/>
</dbReference>
<accession>A0A7D9I031</accession>
<dbReference type="AlphaFoldDB" id="A0A7D9I031"/>
<dbReference type="OrthoDB" id="429671at2759"/>
<dbReference type="Pfam" id="PF00443">
    <property type="entry name" value="UCH"/>
    <property type="match status" value="1"/>
</dbReference>
<keyword evidence="4 7" id="KW-0833">Ubl conjugation pathway</keyword>
<feature type="compositionally biased region" description="Low complexity" evidence="8">
    <location>
        <begin position="204"/>
        <end position="219"/>
    </location>
</feature>
<dbReference type="SUPFAM" id="SSF54001">
    <property type="entry name" value="Cysteine proteinases"/>
    <property type="match status" value="1"/>
</dbReference>
<keyword evidence="3 7" id="KW-0645">Protease</keyword>
<dbReference type="GO" id="GO:0006508">
    <property type="term" value="P:proteolysis"/>
    <property type="evidence" value="ECO:0007669"/>
    <property type="project" value="UniProtKB-KW"/>
</dbReference>
<keyword evidence="5 7" id="KW-0378">Hydrolase</keyword>
<comment type="similarity">
    <text evidence="2">Belongs to the peptidase C19 family. USP10 subfamily.</text>
</comment>
<dbReference type="InterPro" id="IPR050164">
    <property type="entry name" value="Peptidase_C19"/>
</dbReference>
<proteinExistence type="inferred from homology"/>
<dbReference type="InterPro" id="IPR038765">
    <property type="entry name" value="Papain-like_cys_pep_sf"/>
</dbReference>
<evidence type="ECO:0000256" key="5">
    <source>
        <dbReference type="ARBA" id="ARBA00022801"/>
    </source>
</evidence>
<dbReference type="PANTHER" id="PTHR24006:SF687">
    <property type="entry name" value="UBIQUITIN CARBOXYL-TERMINAL HYDROLASE 10"/>
    <property type="match status" value="1"/>
</dbReference>
<organism evidence="9 10">
    <name type="scientific">Paramuricea clavata</name>
    <name type="common">Red gorgonian</name>
    <name type="synonym">Violescent sea-whip</name>
    <dbReference type="NCBI Taxonomy" id="317549"/>
    <lineage>
        <taxon>Eukaryota</taxon>
        <taxon>Metazoa</taxon>
        <taxon>Cnidaria</taxon>
        <taxon>Anthozoa</taxon>
        <taxon>Octocorallia</taxon>
        <taxon>Malacalcyonacea</taxon>
        <taxon>Plexauridae</taxon>
        <taxon>Paramuricea</taxon>
    </lineage>
</organism>
<evidence type="ECO:0000256" key="3">
    <source>
        <dbReference type="ARBA" id="ARBA00022670"/>
    </source>
</evidence>
<evidence type="ECO:0000313" key="10">
    <source>
        <dbReference type="Proteomes" id="UP001152795"/>
    </source>
</evidence>
<dbReference type="Gene3D" id="3.90.70.10">
    <property type="entry name" value="Cysteine proteinases"/>
    <property type="match status" value="1"/>
</dbReference>
<evidence type="ECO:0000256" key="4">
    <source>
        <dbReference type="ARBA" id="ARBA00022786"/>
    </source>
</evidence>
<dbReference type="PROSITE" id="PS00973">
    <property type="entry name" value="USP_2"/>
    <property type="match status" value="1"/>
</dbReference>
<evidence type="ECO:0000256" key="2">
    <source>
        <dbReference type="ARBA" id="ARBA00005427"/>
    </source>
</evidence>
<evidence type="ECO:0000313" key="9">
    <source>
        <dbReference type="EMBL" id="CAB3996014.1"/>
    </source>
</evidence>
<protein>
    <recommendedName>
        <fullName evidence="7">Ubiquitin carboxyl-terminal hydrolase</fullName>
        <ecNumber evidence="7">3.4.19.12</ecNumber>
    </recommendedName>
</protein>
<dbReference type="EC" id="3.4.19.12" evidence="7"/>
<evidence type="ECO:0000256" key="7">
    <source>
        <dbReference type="RuleBase" id="RU366025"/>
    </source>
</evidence>
<sequence length="616" mass="69707">MERLSPIIFGTFTEEEQLLYFSDEAVKSSGIEFPEDFHFHTSSEPCNKPDYTQTDISSTVENVDNNAGLNTENELRENLCPEKETPREFLASQNDDQAHDNNEVSDKYDISQDSNLIPTTQEQIVSCGEKNIADESAPNNVTLHKNVENGPEPVKTSVQSDNATNVVTVGTKTMFTTSTRTVESRNEGVKSLWADLFKTKPSSKPQGPLPKLQGPLQQPDHSLEDSLAKKDQFQQYFLDVLRKVSLTNQVPSLQPRGLKNNGNWCYINSTLQVLLFCPSFYHFLMKFKLKTERGISHTPILDALVLFASQFNEIPPQQSTGKSREWNKQEIVMGMPFEPRYVYKMLSQVKTTLSQQGKQEDAEEFLSWILNGLHDEMVQLTGDKTQQDATSNDVVAEQVGDWEQVGPRNRSTVTRKAAMSKSPVAAMFGGYLRSSLVQAGMKESASIQPFFTIPLDLRGEVNTVQQAFDNFFRVEEVEGFQCDKSKTEVEVSKKWTLDTLPVVLVLHLKRFVVNKNGCEKLTKKISYEPQIQVPAETLSKVNKVRSKNMLTYKLFAVTYHHGKNLHGGHYTSDISHPAVGWLRADDINVRLVPPKFVFHPLSNRDPYLLYYCRGDI</sequence>
<comment type="caution">
    <text evidence="9">The sequence shown here is derived from an EMBL/GenBank/DDBJ whole genome shotgun (WGS) entry which is preliminary data.</text>
</comment>
<name>A0A7D9I031_PARCT</name>
<keyword evidence="10" id="KW-1185">Reference proteome</keyword>
<reference evidence="9" key="1">
    <citation type="submission" date="2020-04" db="EMBL/GenBank/DDBJ databases">
        <authorList>
            <person name="Alioto T."/>
            <person name="Alioto T."/>
            <person name="Gomez Garrido J."/>
        </authorList>
    </citation>
    <scope>NUCLEOTIDE SEQUENCE</scope>
    <source>
        <strain evidence="9">A484AB</strain>
    </source>
</reference>
<dbReference type="InterPro" id="IPR001394">
    <property type="entry name" value="Peptidase_C19_UCH"/>
</dbReference>